<evidence type="ECO:0000313" key="2">
    <source>
        <dbReference type="EMBL" id="SFE06079.1"/>
    </source>
</evidence>
<dbReference type="EMBL" id="FONG01000001">
    <property type="protein sequence ID" value="SFE06079.1"/>
    <property type="molecule type" value="Genomic_DNA"/>
</dbReference>
<dbReference type="AlphaFoldDB" id="A0A1I1XFB1"/>
<protein>
    <submittedName>
        <fullName evidence="2">Uncharacterized protein</fullName>
    </submittedName>
</protein>
<sequence>MGFMARVPLLGGAVEPSATAGHVLRGSSTPLSQPARRPSEPRAEPAASGARPWRRPRPTEVGRPEAPGRPAHGRTPLVLRRDAVLGHDPRLVLAAGSAAFRSESRAGPSGLGAGHERAVLLSRPLGPTRRGGASPPRPAGGGRAHASPRNGGRPRPAGRPLPTRRALRRVTAGRKPPATGVRAYGLPELGSQAAGTVPRPVGVRRGGGRVGQEQAEGAAFAGAVVQFETAAVCCRDRGGDGEPES</sequence>
<keyword evidence="3" id="KW-1185">Reference proteome</keyword>
<evidence type="ECO:0000256" key="1">
    <source>
        <dbReference type="SAM" id="MobiDB-lite"/>
    </source>
</evidence>
<gene>
    <name evidence="2" type="ORF">SAMN05216251_101351</name>
</gene>
<feature type="region of interest" description="Disordered" evidence="1">
    <location>
        <begin position="122"/>
        <end position="184"/>
    </location>
</feature>
<accession>A0A1I1XFB1</accession>
<evidence type="ECO:0000313" key="3">
    <source>
        <dbReference type="Proteomes" id="UP000199323"/>
    </source>
</evidence>
<feature type="compositionally biased region" description="Low complexity" evidence="1">
    <location>
        <begin position="144"/>
        <end position="164"/>
    </location>
</feature>
<organism evidence="2 3">
    <name type="scientific">Actinacidiphila alni</name>
    <dbReference type="NCBI Taxonomy" id="380248"/>
    <lineage>
        <taxon>Bacteria</taxon>
        <taxon>Bacillati</taxon>
        <taxon>Actinomycetota</taxon>
        <taxon>Actinomycetes</taxon>
        <taxon>Kitasatosporales</taxon>
        <taxon>Streptomycetaceae</taxon>
        <taxon>Actinacidiphila</taxon>
    </lineage>
</organism>
<name>A0A1I1XFB1_9ACTN</name>
<reference evidence="2 3" key="1">
    <citation type="submission" date="2016-10" db="EMBL/GenBank/DDBJ databases">
        <authorList>
            <person name="de Groot N.N."/>
        </authorList>
    </citation>
    <scope>NUCLEOTIDE SEQUENCE [LARGE SCALE GENOMIC DNA]</scope>
    <source>
        <strain evidence="2 3">CGMCC 4.3510</strain>
    </source>
</reference>
<feature type="region of interest" description="Disordered" evidence="1">
    <location>
        <begin position="15"/>
        <end position="77"/>
    </location>
</feature>
<dbReference type="Proteomes" id="UP000199323">
    <property type="component" value="Unassembled WGS sequence"/>
</dbReference>
<proteinExistence type="predicted"/>